<name>A0AAV2NAB9_9HYME</name>
<sequence>MILSPRSIILKLLRRGKCAVYPGAAKRESAISDASLLLPHPHLVEVLTQVRRSYHDGTGICRISRDKGMWHVSLLTWLRWISKDLRWSNERSRICRSRSPQGARNIDNLFLIGLRSILCSDDGPSASIERPLRR</sequence>
<evidence type="ECO:0000313" key="2">
    <source>
        <dbReference type="Proteomes" id="UP001497644"/>
    </source>
</evidence>
<keyword evidence="2" id="KW-1185">Reference proteome</keyword>
<gene>
    <name evidence="1" type="ORF">LPLAT_LOCUS2616</name>
</gene>
<dbReference type="EMBL" id="OZ034834">
    <property type="protein sequence ID" value="CAL1676418.1"/>
    <property type="molecule type" value="Genomic_DNA"/>
</dbReference>
<dbReference type="Proteomes" id="UP001497644">
    <property type="component" value="Chromosome 11"/>
</dbReference>
<proteinExistence type="predicted"/>
<protein>
    <submittedName>
        <fullName evidence="1">Uncharacterized protein</fullName>
    </submittedName>
</protein>
<organism evidence="1 2">
    <name type="scientific">Lasius platythorax</name>
    <dbReference type="NCBI Taxonomy" id="488582"/>
    <lineage>
        <taxon>Eukaryota</taxon>
        <taxon>Metazoa</taxon>
        <taxon>Ecdysozoa</taxon>
        <taxon>Arthropoda</taxon>
        <taxon>Hexapoda</taxon>
        <taxon>Insecta</taxon>
        <taxon>Pterygota</taxon>
        <taxon>Neoptera</taxon>
        <taxon>Endopterygota</taxon>
        <taxon>Hymenoptera</taxon>
        <taxon>Apocrita</taxon>
        <taxon>Aculeata</taxon>
        <taxon>Formicoidea</taxon>
        <taxon>Formicidae</taxon>
        <taxon>Formicinae</taxon>
        <taxon>Lasius</taxon>
        <taxon>Lasius</taxon>
    </lineage>
</organism>
<evidence type="ECO:0000313" key="1">
    <source>
        <dbReference type="EMBL" id="CAL1676418.1"/>
    </source>
</evidence>
<dbReference type="AlphaFoldDB" id="A0AAV2NAB9"/>
<reference evidence="1" key="1">
    <citation type="submission" date="2024-04" db="EMBL/GenBank/DDBJ databases">
        <authorList>
            <consortium name="Molecular Ecology Group"/>
        </authorList>
    </citation>
    <scope>NUCLEOTIDE SEQUENCE</scope>
</reference>
<accession>A0AAV2NAB9</accession>